<gene>
    <name evidence="2" type="ORF">PROFUN_02440</name>
</gene>
<dbReference type="SMART" id="SM00698">
    <property type="entry name" value="MORN"/>
    <property type="match status" value="3"/>
</dbReference>
<dbReference type="GO" id="GO:0005829">
    <property type="term" value="C:cytosol"/>
    <property type="evidence" value="ECO:0007669"/>
    <property type="project" value="TreeGrafter"/>
</dbReference>
<dbReference type="Pfam" id="PF02493">
    <property type="entry name" value="MORN"/>
    <property type="match status" value="4"/>
</dbReference>
<evidence type="ECO:0000313" key="3">
    <source>
        <dbReference type="Proteomes" id="UP000241769"/>
    </source>
</evidence>
<accession>A0A2P6NUZ1</accession>
<dbReference type="OrthoDB" id="270720at2759"/>
<dbReference type="PANTHER" id="PTHR43215">
    <property type="entry name" value="RADIAL SPOKE HEAD 1 HOMOLOG"/>
    <property type="match status" value="1"/>
</dbReference>
<dbReference type="PANTHER" id="PTHR43215:SF14">
    <property type="entry name" value="RADIAL SPOKE HEAD 1 HOMOLOG"/>
    <property type="match status" value="1"/>
</dbReference>
<dbReference type="EMBL" id="MDYQ01000018">
    <property type="protein sequence ID" value="PRP87740.1"/>
    <property type="molecule type" value="Genomic_DNA"/>
</dbReference>
<name>A0A2P6NUZ1_9EUKA</name>
<keyword evidence="3" id="KW-1185">Reference proteome</keyword>
<dbReference type="STRING" id="1890364.A0A2P6NUZ1"/>
<proteinExistence type="predicted"/>
<dbReference type="InParanoid" id="A0A2P6NUZ1"/>
<dbReference type="Gene3D" id="2.20.110.10">
    <property type="entry name" value="Histone H3 K4-specific methyltransferase SET7/9 N-terminal domain"/>
    <property type="match status" value="2"/>
</dbReference>
<reference evidence="2 3" key="1">
    <citation type="journal article" date="2018" name="Genome Biol. Evol.">
        <title>Multiple Roots of Fruiting Body Formation in Amoebozoa.</title>
        <authorList>
            <person name="Hillmann F."/>
            <person name="Forbes G."/>
            <person name="Novohradska S."/>
            <person name="Ferling I."/>
            <person name="Riege K."/>
            <person name="Groth M."/>
            <person name="Westermann M."/>
            <person name="Marz M."/>
            <person name="Spaller T."/>
            <person name="Winckler T."/>
            <person name="Schaap P."/>
            <person name="Glockner G."/>
        </authorList>
    </citation>
    <scope>NUCLEOTIDE SEQUENCE [LARGE SCALE GENOMIC DNA]</scope>
    <source>
        <strain evidence="2 3">Jena</strain>
    </source>
</reference>
<keyword evidence="1" id="KW-0677">Repeat</keyword>
<organism evidence="2 3">
    <name type="scientific">Planoprotostelium fungivorum</name>
    <dbReference type="NCBI Taxonomy" id="1890364"/>
    <lineage>
        <taxon>Eukaryota</taxon>
        <taxon>Amoebozoa</taxon>
        <taxon>Evosea</taxon>
        <taxon>Variosea</taxon>
        <taxon>Cavosteliida</taxon>
        <taxon>Cavosteliaceae</taxon>
        <taxon>Planoprotostelium</taxon>
    </lineage>
</organism>
<dbReference type="Proteomes" id="UP000241769">
    <property type="component" value="Unassembled WGS sequence"/>
</dbReference>
<dbReference type="AlphaFoldDB" id="A0A2P6NUZ1"/>
<protein>
    <submittedName>
        <fullName evidence="2">MORN repeat-containing protein</fullName>
    </submittedName>
</protein>
<dbReference type="SUPFAM" id="SSF50729">
    <property type="entry name" value="PH domain-like"/>
    <property type="match status" value="1"/>
</dbReference>
<sequence>MSSFINIKRLHWICRYLLSNTTCSCFNAHYIAAVVEVITPHPLSYSSQYWSPKGEGSPNGYSVGVTLTTVAAIYSHALWYYRVRAKPQGLAPSYLFSIFRDTSTKLWLFDKAVGVSQVASEEKNGKAFSLRSTFFCPIATDQFERDFVFYLTDNATFFYLQALNQTDYEAWLQVLLSHSAVDASLAESKTVHSTISVVTTEVRGNDDYHGHGKYTWKSGKTYVGELKHGRFHGKGISTYSNGNRYEGSFASDLFNGQGTCIWKNGDVYVGHFKAGMFDGKGVRHCQDQAHLQILWRERTEPSYDFVDHLAPIRLHPSETWITISSDQSFLLDPLQTSHPKLCMKRNHRKRKNPIKVNRCKDIEALSTKRQKKDRLKDATG</sequence>
<dbReference type="InterPro" id="IPR003409">
    <property type="entry name" value="MORN"/>
</dbReference>
<evidence type="ECO:0000256" key="1">
    <source>
        <dbReference type="ARBA" id="ARBA00022737"/>
    </source>
</evidence>
<evidence type="ECO:0000313" key="2">
    <source>
        <dbReference type="EMBL" id="PRP87740.1"/>
    </source>
</evidence>
<comment type="caution">
    <text evidence="2">The sequence shown here is derived from an EMBL/GenBank/DDBJ whole genome shotgun (WGS) entry which is preliminary data.</text>
</comment>
<dbReference type="SUPFAM" id="SSF82185">
    <property type="entry name" value="Histone H3 K4-specific methyltransferase SET7/9 N-terminal domain"/>
    <property type="match status" value="1"/>
</dbReference>